<dbReference type="AlphaFoldDB" id="A0AAV5CJQ1"/>
<sequence>MGAGRVTQGASRAVGAWGRLDGATAVLEGSWGLDLVCGGDDGKQNMMDWTEICTRKEGIRDKAIRIHHSYHHQRLDVVGFPLGEGAHLLSITDWEESSAGQRDADAAGASVGLVADAGKHESGLDALTHPTPACLLNLAREGLLHQLDLTQWATKLEKIASREPGHGLMSFFRRPLDLGGAFASLFSFLASVAASASPACRAPPCPADPLMHAPCRFLDDANFLPQSCCHLPASVRGRR</sequence>
<protein>
    <submittedName>
        <fullName evidence="1">Uncharacterized protein</fullName>
    </submittedName>
</protein>
<proteinExistence type="predicted"/>
<evidence type="ECO:0000313" key="1">
    <source>
        <dbReference type="EMBL" id="GJM98430.1"/>
    </source>
</evidence>
<reference evidence="1" key="2">
    <citation type="submission" date="2021-12" db="EMBL/GenBank/DDBJ databases">
        <title>Resequencing data analysis of finger millet.</title>
        <authorList>
            <person name="Hatakeyama M."/>
            <person name="Aluri S."/>
            <person name="Balachadran M.T."/>
            <person name="Sivarajan S.R."/>
            <person name="Poveda L."/>
            <person name="Shimizu-Inatsugi R."/>
            <person name="Schlapbach R."/>
            <person name="Sreeman S.M."/>
            <person name="Shimizu K.K."/>
        </authorList>
    </citation>
    <scope>NUCLEOTIDE SEQUENCE</scope>
</reference>
<dbReference type="Proteomes" id="UP001054889">
    <property type="component" value="Unassembled WGS sequence"/>
</dbReference>
<name>A0AAV5CJQ1_ELECO</name>
<dbReference type="EMBL" id="BQKI01000007">
    <property type="protein sequence ID" value="GJM98430.1"/>
    <property type="molecule type" value="Genomic_DNA"/>
</dbReference>
<gene>
    <name evidence="1" type="primary">ga15444</name>
    <name evidence="1" type="ORF">PR202_ga15444</name>
</gene>
<evidence type="ECO:0000313" key="2">
    <source>
        <dbReference type="Proteomes" id="UP001054889"/>
    </source>
</evidence>
<organism evidence="1 2">
    <name type="scientific">Eleusine coracana subsp. coracana</name>
    <dbReference type="NCBI Taxonomy" id="191504"/>
    <lineage>
        <taxon>Eukaryota</taxon>
        <taxon>Viridiplantae</taxon>
        <taxon>Streptophyta</taxon>
        <taxon>Embryophyta</taxon>
        <taxon>Tracheophyta</taxon>
        <taxon>Spermatophyta</taxon>
        <taxon>Magnoliopsida</taxon>
        <taxon>Liliopsida</taxon>
        <taxon>Poales</taxon>
        <taxon>Poaceae</taxon>
        <taxon>PACMAD clade</taxon>
        <taxon>Chloridoideae</taxon>
        <taxon>Cynodonteae</taxon>
        <taxon>Eleusininae</taxon>
        <taxon>Eleusine</taxon>
    </lineage>
</organism>
<reference evidence="1" key="1">
    <citation type="journal article" date="2018" name="DNA Res.">
        <title>Multiple hybrid de novo genome assembly of finger millet, an orphan allotetraploid crop.</title>
        <authorList>
            <person name="Hatakeyama M."/>
            <person name="Aluri S."/>
            <person name="Balachadran M.T."/>
            <person name="Sivarajan S.R."/>
            <person name="Patrignani A."/>
            <person name="Gruter S."/>
            <person name="Poveda L."/>
            <person name="Shimizu-Inatsugi R."/>
            <person name="Baeten J."/>
            <person name="Francoijs K.J."/>
            <person name="Nataraja K.N."/>
            <person name="Reddy Y.A.N."/>
            <person name="Phadnis S."/>
            <person name="Ravikumar R.L."/>
            <person name="Schlapbach R."/>
            <person name="Sreeman S.M."/>
            <person name="Shimizu K.K."/>
        </authorList>
    </citation>
    <scope>NUCLEOTIDE SEQUENCE</scope>
</reference>
<accession>A0AAV5CJQ1</accession>
<comment type="caution">
    <text evidence="1">The sequence shown here is derived from an EMBL/GenBank/DDBJ whole genome shotgun (WGS) entry which is preliminary data.</text>
</comment>
<keyword evidence="2" id="KW-1185">Reference proteome</keyword>